<accession>A0A327WJ27</accession>
<protein>
    <submittedName>
        <fullName evidence="2">tRNA(fMet)-specific endonuclease VapC</fullName>
    </submittedName>
</protein>
<proteinExistence type="predicted"/>
<dbReference type="SUPFAM" id="SSF88723">
    <property type="entry name" value="PIN domain-like"/>
    <property type="match status" value="1"/>
</dbReference>
<dbReference type="OrthoDB" id="1443334at2"/>
<reference evidence="2 3" key="1">
    <citation type="submission" date="2018-06" db="EMBL/GenBank/DDBJ databases">
        <title>Genomic Encyclopedia of Archaeal and Bacterial Type Strains, Phase II (KMG-II): from individual species to whole genera.</title>
        <authorList>
            <person name="Goeker M."/>
        </authorList>
    </citation>
    <scope>NUCLEOTIDE SEQUENCE [LARGE SCALE GENOMIC DNA]</scope>
    <source>
        <strain evidence="2 3">DSM 21851</strain>
    </source>
</reference>
<dbReference type="InterPro" id="IPR002716">
    <property type="entry name" value="PIN_dom"/>
</dbReference>
<dbReference type="Gene3D" id="3.40.50.1010">
    <property type="entry name" value="5'-nuclease"/>
    <property type="match status" value="1"/>
</dbReference>
<feature type="domain" description="PIN" evidence="1">
    <location>
        <begin position="1"/>
        <end position="122"/>
    </location>
</feature>
<evidence type="ECO:0000313" key="3">
    <source>
        <dbReference type="Proteomes" id="UP000248790"/>
    </source>
</evidence>
<dbReference type="RefSeq" id="WP_111631647.1">
    <property type="nucleotide sequence ID" value="NZ_QLMC01000023.1"/>
</dbReference>
<dbReference type="GO" id="GO:0004519">
    <property type="term" value="F:endonuclease activity"/>
    <property type="evidence" value="ECO:0007669"/>
    <property type="project" value="UniProtKB-KW"/>
</dbReference>
<gene>
    <name evidence="2" type="ORF">LX87_05671</name>
</gene>
<dbReference type="InterPro" id="IPR029060">
    <property type="entry name" value="PIN-like_dom_sf"/>
</dbReference>
<keyword evidence="2" id="KW-0255">Endonuclease</keyword>
<name>A0A327WJ27_LARAB</name>
<dbReference type="AlphaFoldDB" id="A0A327WJ27"/>
<organism evidence="2 3">
    <name type="scientific">Larkinella arboricola</name>
    <dbReference type="NCBI Taxonomy" id="643671"/>
    <lineage>
        <taxon>Bacteria</taxon>
        <taxon>Pseudomonadati</taxon>
        <taxon>Bacteroidota</taxon>
        <taxon>Cytophagia</taxon>
        <taxon>Cytophagales</taxon>
        <taxon>Spirosomataceae</taxon>
        <taxon>Larkinella</taxon>
    </lineage>
</organism>
<keyword evidence="3" id="KW-1185">Reference proteome</keyword>
<sequence length="134" mass="15142">MVFDTNLIIQHVRRGQWLNSKAIIPVVVAGELRAFALKADWGTQKLTFLESILKGYPIVEITMFLTDVYAQIDAYSQGTLKLKPLPLGMSSRNMSKNDLWIATTALYFDLELHTTDNDFDHLSAFGLRLVKHSA</sequence>
<dbReference type="Pfam" id="PF01850">
    <property type="entry name" value="PIN"/>
    <property type="match status" value="1"/>
</dbReference>
<keyword evidence="2" id="KW-0378">Hydrolase</keyword>
<keyword evidence="2" id="KW-0540">Nuclease</keyword>
<dbReference type="Proteomes" id="UP000248790">
    <property type="component" value="Unassembled WGS sequence"/>
</dbReference>
<comment type="caution">
    <text evidence="2">The sequence shown here is derived from an EMBL/GenBank/DDBJ whole genome shotgun (WGS) entry which is preliminary data.</text>
</comment>
<evidence type="ECO:0000259" key="1">
    <source>
        <dbReference type="Pfam" id="PF01850"/>
    </source>
</evidence>
<evidence type="ECO:0000313" key="2">
    <source>
        <dbReference type="EMBL" id="RAJ89772.1"/>
    </source>
</evidence>
<dbReference type="EMBL" id="QLMC01000023">
    <property type="protein sequence ID" value="RAJ89772.1"/>
    <property type="molecule type" value="Genomic_DNA"/>
</dbReference>